<gene>
    <name evidence="2" type="ORF">J4Q44_G00161690</name>
</gene>
<feature type="signal peptide" evidence="1">
    <location>
        <begin position="1"/>
        <end position="33"/>
    </location>
</feature>
<organism evidence="2 3">
    <name type="scientific">Coregonus suidteri</name>
    <dbReference type="NCBI Taxonomy" id="861788"/>
    <lineage>
        <taxon>Eukaryota</taxon>
        <taxon>Metazoa</taxon>
        <taxon>Chordata</taxon>
        <taxon>Craniata</taxon>
        <taxon>Vertebrata</taxon>
        <taxon>Euteleostomi</taxon>
        <taxon>Actinopterygii</taxon>
        <taxon>Neopterygii</taxon>
        <taxon>Teleostei</taxon>
        <taxon>Protacanthopterygii</taxon>
        <taxon>Salmoniformes</taxon>
        <taxon>Salmonidae</taxon>
        <taxon>Coregoninae</taxon>
        <taxon>Coregonus</taxon>
    </lineage>
</organism>
<proteinExistence type="predicted"/>
<dbReference type="AlphaFoldDB" id="A0AAN8LQY3"/>
<dbReference type="Proteomes" id="UP001356427">
    <property type="component" value="Unassembled WGS sequence"/>
</dbReference>
<keyword evidence="1" id="KW-0732">Signal</keyword>
<accession>A0AAN8LQY3</accession>
<dbReference type="EMBL" id="JAGTTL010000014">
    <property type="protein sequence ID" value="KAK6312822.1"/>
    <property type="molecule type" value="Genomic_DNA"/>
</dbReference>
<comment type="caution">
    <text evidence="2">The sequence shown here is derived from an EMBL/GenBank/DDBJ whole genome shotgun (WGS) entry which is preliminary data.</text>
</comment>
<dbReference type="SUPFAM" id="SSF57302">
    <property type="entry name" value="Snake toxin-like"/>
    <property type="match status" value="1"/>
</dbReference>
<evidence type="ECO:0000256" key="1">
    <source>
        <dbReference type="SAM" id="SignalP"/>
    </source>
</evidence>
<keyword evidence="3" id="KW-1185">Reference proteome</keyword>
<evidence type="ECO:0000313" key="3">
    <source>
        <dbReference type="Proteomes" id="UP001356427"/>
    </source>
</evidence>
<sequence length="140" mass="15433">MRTAPMTPQTGLVHGFGLYCLLTLPLIFSHGEALQCYGCNILQGQRIVDVGCSSPEVITCSHSHKGFKHRFCIRTESSALGIVLTSGCATSRHCQQQELPGVLIHCCGSDLCNSTPHWSRTTLHWLCSVPTLLHIFWLQV</sequence>
<protein>
    <recommendedName>
        <fullName evidence="4">Ly6/PLAUR domain-containing protein 1-like</fullName>
    </recommendedName>
</protein>
<feature type="chain" id="PRO_5042950843" description="Ly6/PLAUR domain-containing protein 1-like" evidence="1">
    <location>
        <begin position="34"/>
        <end position="140"/>
    </location>
</feature>
<dbReference type="InterPro" id="IPR045860">
    <property type="entry name" value="Snake_toxin-like_sf"/>
</dbReference>
<name>A0AAN8LQY3_9TELE</name>
<evidence type="ECO:0000313" key="2">
    <source>
        <dbReference type="EMBL" id="KAK6312822.1"/>
    </source>
</evidence>
<evidence type="ECO:0008006" key="4">
    <source>
        <dbReference type="Google" id="ProtNLM"/>
    </source>
</evidence>
<reference evidence="2 3" key="1">
    <citation type="submission" date="2021-04" db="EMBL/GenBank/DDBJ databases">
        <authorList>
            <person name="De Guttry C."/>
            <person name="Zahm M."/>
            <person name="Klopp C."/>
            <person name="Cabau C."/>
            <person name="Louis A."/>
            <person name="Berthelot C."/>
            <person name="Parey E."/>
            <person name="Roest Crollius H."/>
            <person name="Montfort J."/>
            <person name="Robinson-Rechavi M."/>
            <person name="Bucao C."/>
            <person name="Bouchez O."/>
            <person name="Gislard M."/>
            <person name="Lluch J."/>
            <person name="Milhes M."/>
            <person name="Lampietro C."/>
            <person name="Lopez Roques C."/>
            <person name="Donnadieu C."/>
            <person name="Braasch I."/>
            <person name="Desvignes T."/>
            <person name="Postlethwait J."/>
            <person name="Bobe J."/>
            <person name="Wedekind C."/>
            <person name="Guiguen Y."/>
        </authorList>
    </citation>
    <scope>NUCLEOTIDE SEQUENCE [LARGE SCALE GENOMIC DNA]</scope>
    <source>
        <strain evidence="2">Cs_M1</strain>
        <tissue evidence="2">Blood</tissue>
    </source>
</reference>